<evidence type="ECO:0000313" key="1">
    <source>
        <dbReference type="EMBL" id="KAK2172455.1"/>
    </source>
</evidence>
<dbReference type="AlphaFoldDB" id="A0AAD9KKQ9"/>
<keyword evidence="2" id="KW-1185">Reference proteome</keyword>
<dbReference type="Proteomes" id="UP001209878">
    <property type="component" value="Unassembled WGS sequence"/>
</dbReference>
<accession>A0AAD9KKQ9</accession>
<name>A0AAD9KKQ9_RIDPI</name>
<organism evidence="1 2">
    <name type="scientific">Ridgeia piscesae</name>
    <name type="common">Tubeworm</name>
    <dbReference type="NCBI Taxonomy" id="27915"/>
    <lineage>
        <taxon>Eukaryota</taxon>
        <taxon>Metazoa</taxon>
        <taxon>Spiralia</taxon>
        <taxon>Lophotrochozoa</taxon>
        <taxon>Annelida</taxon>
        <taxon>Polychaeta</taxon>
        <taxon>Sedentaria</taxon>
        <taxon>Canalipalpata</taxon>
        <taxon>Sabellida</taxon>
        <taxon>Siboglinidae</taxon>
        <taxon>Ridgeia</taxon>
    </lineage>
</organism>
<evidence type="ECO:0000313" key="2">
    <source>
        <dbReference type="Proteomes" id="UP001209878"/>
    </source>
</evidence>
<proteinExistence type="predicted"/>
<reference evidence="1" key="1">
    <citation type="journal article" date="2023" name="Mol. Biol. Evol.">
        <title>Third-Generation Sequencing Reveals the Adaptive Role of the Epigenome in Three Deep-Sea Polychaetes.</title>
        <authorList>
            <person name="Perez M."/>
            <person name="Aroh O."/>
            <person name="Sun Y."/>
            <person name="Lan Y."/>
            <person name="Juniper S.K."/>
            <person name="Young C.R."/>
            <person name="Angers B."/>
            <person name="Qian P.Y."/>
        </authorList>
    </citation>
    <scope>NUCLEOTIDE SEQUENCE</scope>
    <source>
        <strain evidence="1">R07B-5</strain>
    </source>
</reference>
<sequence length="112" mass="12380">MSQNGNIYGIIHDCGGQEVELLCRSLEKTRSMPPGGEIYLGKHHYAISALMASTVMTQSGGSVAAVLDYEAVLWPLKPNMSPWYFPHGLFAGARARKHLVFLLYSHSISTHY</sequence>
<protein>
    <submittedName>
        <fullName evidence="1">Uncharacterized protein</fullName>
    </submittedName>
</protein>
<gene>
    <name evidence="1" type="ORF">NP493_960g03011</name>
</gene>
<comment type="caution">
    <text evidence="1">The sequence shown here is derived from an EMBL/GenBank/DDBJ whole genome shotgun (WGS) entry which is preliminary data.</text>
</comment>
<dbReference type="EMBL" id="JAODUO010000960">
    <property type="protein sequence ID" value="KAK2172455.1"/>
    <property type="molecule type" value="Genomic_DNA"/>
</dbReference>